<evidence type="ECO:0000256" key="1">
    <source>
        <dbReference type="SAM" id="Phobius"/>
    </source>
</evidence>
<dbReference type="AlphaFoldDB" id="A0AAV0TBQ2"/>
<evidence type="ECO:0000313" key="3">
    <source>
        <dbReference type="EMBL" id="CAI5718475.1"/>
    </source>
</evidence>
<proteinExistence type="predicted"/>
<keyword evidence="1" id="KW-0472">Membrane</keyword>
<organism evidence="3 4">
    <name type="scientific">Peronospora destructor</name>
    <dbReference type="NCBI Taxonomy" id="86335"/>
    <lineage>
        <taxon>Eukaryota</taxon>
        <taxon>Sar</taxon>
        <taxon>Stramenopiles</taxon>
        <taxon>Oomycota</taxon>
        <taxon>Peronosporomycetes</taxon>
        <taxon>Peronosporales</taxon>
        <taxon>Peronosporaceae</taxon>
        <taxon>Peronospora</taxon>
    </lineage>
</organism>
<comment type="caution">
    <text evidence="3">The sequence shown here is derived from an EMBL/GenBank/DDBJ whole genome shotgun (WGS) entry which is preliminary data.</text>
</comment>
<keyword evidence="1" id="KW-0812">Transmembrane</keyword>
<dbReference type="EMBL" id="CANTFM010000332">
    <property type="protein sequence ID" value="CAI5718475.1"/>
    <property type="molecule type" value="Genomic_DNA"/>
</dbReference>
<keyword evidence="2" id="KW-0732">Signal</keyword>
<keyword evidence="4" id="KW-1185">Reference proteome</keyword>
<evidence type="ECO:0008006" key="5">
    <source>
        <dbReference type="Google" id="ProtNLM"/>
    </source>
</evidence>
<keyword evidence="1" id="KW-1133">Transmembrane helix</keyword>
<reference evidence="3" key="1">
    <citation type="submission" date="2022-12" db="EMBL/GenBank/DDBJ databases">
        <authorList>
            <person name="Webb A."/>
        </authorList>
    </citation>
    <scope>NUCLEOTIDE SEQUENCE</scope>
    <source>
        <strain evidence="3">Pd1</strain>
    </source>
</reference>
<dbReference type="PROSITE" id="PS51257">
    <property type="entry name" value="PROKAR_LIPOPROTEIN"/>
    <property type="match status" value="1"/>
</dbReference>
<protein>
    <recommendedName>
        <fullName evidence="5">RxLR effector protein</fullName>
    </recommendedName>
</protein>
<evidence type="ECO:0000256" key="2">
    <source>
        <dbReference type="SAM" id="SignalP"/>
    </source>
</evidence>
<accession>A0AAV0TBQ2</accession>
<name>A0AAV0TBQ2_9STRA</name>
<feature type="transmembrane region" description="Helical" evidence="1">
    <location>
        <begin position="144"/>
        <end position="162"/>
    </location>
</feature>
<sequence>MRLGTFLILISFVSCFDLAESVPIPEVMNKMMSAGRSQVDKGIEKYKEGFKKLTDARLKGAGAKSPSDDVTLTQLEPLLAHRVKENAYKFNPKESLKNFFANIDKAPFLQRSEAAGLKKLTQQTATELAEKPSKWKPLWTTLKIVFGGLIAGLIFAAIYGMWE</sequence>
<feature type="signal peptide" evidence="2">
    <location>
        <begin position="1"/>
        <end position="21"/>
    </location>
</feature>
<evidence type="ECO:0000313" key="4">
    <source>
        <dbReference type="Proteomes" id="UP001162029"/>
    </source>
</evidence>
<dbReference type="Proteomes" id="UP001162029">
    <property type="component" value="Unassembled WGS sequence"/>
</dbReference>
<feature type="chain" id="PRO_5043527419" description="RxLR effector protein" evidence="2">
    <location>
        <begin position="22"/>
        <end position="163"/>
    </location>
</feature>
<gene>
    <name evidence="3" type="ORF">PDE001_LOCUS1871</name>
</gene>